<dbReference type="PANTHER" id="PTHR34039:SF1">
    <property type="entry name" value="UPF0102 PROTEIN YRAN"/>
    <property type="match status" value="1"/>
</dbReference>
<dbReference type="OrthoDB" id="9812968at2"/>
<name>A0A086Y9A8_9RHOB</name>
<dbReference type="InterPro" id="IPR011856">
    <property type="entry name" value="tRNA_endonuc-like_dom_sf"/>
</dbReference>
<dbReference type="Pfam" id="PF02021">
    <property type="entry name" value="UPF0102"/>
    <property type="match status" value="1"/>
</dbReference>
<gene>
    <name evidence="2" type="ORF">CG50_03945</name>
</gene>
<dbReference type="RefSeq" id="WP_036634054.1">
    <property type="nucleotide sequence ID" value="NZ_CAXYYU010000060.1"/>
</dbReference>
<dbReference type="AlphaFoldDB" id="A0A086Y9A8"/>
<comment type="similarity">
    <text evidence="1">Belongs to the UPF0102 family.</text>
</comment>
<evidence type="ECO:0000256" key="1">
    <source>
        <dbReference type="ARBA" id="ARBA00006738"/>
    </source>
</evidence>
<dbReference type="PANTHER" id="PTHR34039">
    <property type="entry name" value="UPF0102 PROTEIN YRAN"/>
    <property type="match status" value="1"/>
</dbReference>
<dbReference type="Gene3D" id="3.40.1350.10">
    <property type="match status" value="1"/>
</dbReference>
<dbReference type="InterPro" id="IPR003509">
    <property type="entry name" value="UPF0102_YraN-like"/>
</dbReference>
<dbReference type="SUPFAM" id="SSF52980">
    <property type="entry name" value="Restriction endonuclease-like"/>
    <property type="match status" value="1"/>
</dbReference>
<organism evidence="2 3">
    <name type="scientific">Paenirhodobacter enshiensis</name>
    <dbReference type="NCBI Taxonomy" id="1105367"/>
    <lineage>
        <taxon>Bacteria</taxon>
        <taxon>Pseudomonadati</taxon>
        <taxon>Pseudomonadota</taxon>
        <taxon>Alphaproteobacteria</taxon>
        <taxon>Rhodobacterales</taxon>
        <taxon>Rhodobacter group</taxon>
        <taxon>Paenirhodobacter</taxon>
    </lineage>
</organism>
<dbReference type="GO" id="GO:0003676">
    <property type="term" value="F:nucleic acid binding"/>
    <property type="evidence" value="ECO:0007669"/>
    <property type="project" value="InterPro"/>
</dbReference>
<dbReference type="EMBL" id="JFZB01000001">
    <property type="protein sequence ID" value="KFI30858.1"/>
    <property type="molecule type" value="Genomic_DNA"/>
</dbReference>
<dbReference type="InterPro" id="IPR011335">
    <property type="entry name" value="Restrct_endonuc-II-like"/>
</dbReference>
<protein>
    <submittedName>
        <fullName evidence="2">Uncharacterized protein</fullName>
    </submittedName>
</protein>
<evidence type="ECO:0000313" key="3">
    <source>
        <dbReference type="Proteomes" id="UP000028824"/>
    </source>
</evidence>
<dbReference type="STRING" id="1105367.CG50_03945"/>
<comment type="caution">
    <text evidence="2">The sequence shown here is derived from an EMBL/GenBank/DDBJ whole genome shotgun (WGS) entry which is preliminary data.</text>
</comment>
<evidence type="ECO:0000313" key="2">
    <source>
        <dbReference type="EMBL" id="KFI30858.1"/>
    </source>
</evidence>
<dbReference type="eggNOG" id="COG0792">
    <property type="taxonomic scope" value="Bacteria"/>
</dbReference>
<keyword evidence="3" id="KW-1185">Reference proteome</keyword>
<proteinExistence type="inferred from homology"/>
<accession>A0A086Y9A8</accession>
<reference evidence="2 3" key="1">
    <citation type="submission" date="2014-03" db="EMBL/GenBank/DDBJ databases">
        <title>Genome of Paenirhodobacter enshiensis DW2-9.</title>
        <authorList>
            <person name="Wang D."/>
            <person name="Wang G."/>
        </authorList>
    </citation>
    <scope>NUCLEOTIDE SEQUENCE [LARGE SCALE GENOMIC DNA]</scope>
    <source>
        <strain evidence="2 3">DW2-9</strain>
    </source>
</reference>
<dbReference type="Proteomes" id="UP000028824">
    <property type="component" value="Unassembled WGS sequence"/>
</dbReference>
<sequence length="122" mass="13455">MNRAQQGALAYHAGLAAEEQVAERYRRVGADVSARRWRGRFGGEIDLIARDGDVLVFVEVKRARTHAVAAERLSMHQLRRIGIAAEEYAALYAAGPGQKMRFDLALVDGAGRIEVIENASMF</sequence>